<organism evidence="2 3">
    <name type="scientific">Armillaria luteobubalina</name>
    <dbReference type="NCBI Taxonomy" id="153913"/>
    <lineage>
        <taxon>Eukaryota</taxon>
        <taxon>Fungi</taxon>
        <taxon>Dikarya</taxon>
        <taxon>Basidiomycota</taxon>
        <taxon>Agaricomycotina</taxon>
        <taxon>Agaricomycetes</taxon>
        <taxon>Agaricomycetidae</taxon>
        <taxon>Agaricales</taxon>
        <taxon>Marasmiineae</taxon>
        <taxon>Physalacriaceae</taxon>
        <taxon>Armillaria</taxon>
    </lineage>
</organism>
<evidence type="ECO:0000313" key="2">
    <source>
        <dbReference type="EMBL" id="KAK0494450.1"/>
    </source>
</evidence>
<accession>A0AA39Q2G9</accession>
<dbReference type="EMBL" id="JAUEPU010000020">
    <property type="protein sequence ID" value="KAK0494450.1"/>
    <property type="molecule type" value="Genomic_DNA"/>
</dbReference>
<proteinExistence type="predicted"/>
<reference evidence="2" key="1">
    <citation type="submission" date="2023-06" db="EMBL/GenBank/DDBJ databases">
        <authorList>
            <consortium name="Lawrence Berkeley National Laboratory"/>
            <person name="Ahrendt S."/>
            <person name="Sahu N."/>
            <person name="Indic B."/>
            <person name="Wong-Bajracharya J."/>
            <person name="Merenyi Z."/>
            <person name="Ke H.-M."/>
            <person name="Monk M."/>
            <person name="Kocsube S."/>
            <person name="Drula E."/>
            <person name="Lipzen A."/>
            <person name="Balint B."/>
            <person name="Henrissat B."/>
            <person name="Andreopoulos B."/>
            <person name="Martin F.M."/>
            <person name="Harder C.B."/>
            <person name="Rigling D."/>
            <person name="Ford K.L."/>
            <person name="Foster G.D."/>
            <person name="Pangilinan J."/>
            <person name="Papanicolaou A."/>
            <person name="Barry K."/>
            <person name="LaButti K."/>
            <person name="Viragh M."/>
            <person name="Koriabine M."/>
            <person name="Yan M."/>
            <person name="Riley R."/>
            <person name="Champramary S."/>
            <person name="Plett K.L."/>
            <person name="Tsai I.J."/>
            <person name="Slot J."/>
            <person name="Sipos G."/>
            <person name="Plett J."/>
            <person name="Nagy L.G."/>
            <person name="Grigoriev I.V."/>
        </authorList>
    </citation>
    <scope>NUCLEOTIDE SEQUENCE</scope>
    <source>
        <strain evidence="2">HWK02</strain>
    </source>
</reference>
<dbReference type="AlphaFoldDB" id="A0AA39Q2G9"/>
<gene>
    <name evidence="2" type="ORF">EDD18DRAFT_1106982</name>
</gene>
<evidence type="ECO:0000256" key="1">
    <source>
        <dbReference type="SAM" id="MobiDB-lite"/>
    </source>
</evidence>
<name>A0AA39Q2G9_9AGAR</name>
<comment type="caution">
    <text evidence="2">The sequence shown here is derived from an EMBL/GenBank/DDBJ whole genome shotgun (WGS) entry which is preliminary data.</text>
</comment>
<protein>
    <submittedName>
        <fullName evidence="2">Uncharacterized protein</fullName>
    </submittedName>
</protein>
<evidence type="ECO:0000313" key="3">
    <source>
        <dbReference type="Proteomes" id="UP001175228"/>
    </source>
</evidence>
<sequence length="274" mass="31163">MAQPENIWMKLAALVVASVNPGTLTHTVAAIVIVGFSLSTILPLFGPDSMIETLNKTVEKTYTRYDERKGVLNEAAGFEGKINRLRVEAFKLQERHLRVRAYDDTSVTELRSWGRYMQEVKAIWVKAHQHQREIVELTKELELAIVRALRDQLEASSGHHSQGGRETLESEELDSSGRHRVVPSMLNHSKPVFESIRQPPLAGRDMKDSWRTSIHGCERRVHVQRCPRFLSCSYSSTRSHHQARSRRPLRDTDFEVLPMVVLNFDASVSQLGGE</sequence>
<feature type="region of interest" description="Disordered" evidence="1">
    <location>
        <begin position="155"/>
        <end position="177"/>
    </location>
</feature>
<keyword evidence="3" id="KW-1185">Reference proteome</keyword>
<dbReference type="Proteomes" id="UP001175228">
    <property type="component" value="Unassembled WGS sequence"/>
</dbReference>